<keyword evidence="3" id="KW-0560">Oxidoreductase</keyword>
<dbReference type="InterPro" id="IPR012347">
    <property type="entry name" value="Ferritin-like"/>
</dbReference>
<keyword evidence="4 5" id="KW-0408">Iron</keyword>
<reference evidence="8" key="1">
    <citation type="journal article" date="2019" name="Int. J. Syst. Evol. Microbiol.">
        <title>The Global Catalogue of Microorganisms (GCM) 10K type strain sequencing project: providing services to taxonomists for standard genome sequencing and annotation.</title>
        <authorList>
            <consortium name="The Broad Institute Genomics Platform"/>
            <consortium name="The Broad Institute Genome Sequencing Center for Infectious Disease"/>
            <person name="Wu L."/>
            <person name="Ma J."/>
        </authorList>
    </citation>
    <scope>NUCLEOTIDE SEQUENCE [LARGE SCALE GENOMIC DNA]</scope>
    <source>
        <strain evidence="8">JCM 18958</strain>
    </source>
</reference>
<evidence type="ECO:0000256" key="5">
    <source>
        <dbReference type="RuleBase" id="RU361145"/>
    </source>
</evidence>
<dbReference type="InterPro" id="IPR009078">
    <property type="entry name" value="Ferritin-like_SF"/>
</dbReference>
<dbReference type="InterPro" id="IPR009040">
    <property type="entry name" value="Ferritin-like_diiron"/>
</dbReference>
<comment type="caution">
    <text evidence="7">The sequence shown here is derived from an EMBL/GenBank/DDBJ whole genome shotgun (WGS) entry which is preliminary data.</text>
</comment>
<dbReference type="SUPFAM" id="SSF47240">
    <property type="entry name" value="Ferritin-like"/>
    <property type="match status" value="1"/>
</dbReference>
<organism evidence="7 8">
    <name type="scientific">Kocuria gwangalliensis</name>
    <dbReference type="NCBI Taxonomy" id="501592"/>
    <lineage>
        <taxon>Bacteria</taxon>
        <taxon>Bacillati</taxon>
        <taxon>Actinomycetota</taxon>
        <taxon>Actinomycetes</taxon>
        <taxon>Micrococcales</taxon>
        <taxon>Micrococcaceae</taxon>
        <taxon>Kocuria</taxon>
    </lineage>
</organism>
<dbReference type="InterPro" id="IPR008331">
    <property type="entry name" value="Ferritin_DPS_dom"/>
</dbReference>
<keyword evidence="2 5" id="KW-0479">Metal-binding</keyword>
<evidence type="ECO:0000259" key="6">
    <source>
        <dbReference type="PROSITE" id="PS50905"/>
    </source>
</evidence>
<evidence type="ECO:0000256" key="2">
    <source>
        <dbReference type="ARBA" id="ARBA00022723"/>
    </source>
</evidence>
<dbReference type="PROSITE" id="PS50905">
    <property type="entry name" value="FERRITIN_LIKE"/>
    <property type="match status" value="1"/>
</dbReference>
<name>A0ABP8XJD2_9MICC</name>
<protein>
    <recommendedName>
        <fullName evidence="5">Ferritin</fullName>
    </recommendedName>
</protein>
<dbReference type="Proteomes" id="UP001501446">
    <property type="component" value="Unassembled WGS sequence"/>
</dbReference>
<dbReference type="PANTHER" id="PTHR11431:SF127">
    <property type="entry name" value="BACTERIAL NON-HEME FERRITIN"/>
    <property type="match status" value="1"/>
</dbReference>
<evidence type="ECO:0000256" key="4">
    <source>
        <dbReference type="ARBA" id="ARBA00023004"/>
    </source>
</evidence>
<gene>
    <name evidence="7" type="ORF">GCM10025781_28520</name>
</gene>
<feature type="domain" description="Ferritin-like diiron" evidence="6">
    <location>
        <begin position="11"/>
        <end position="156"/>
    </location>
</feature>
<evidence type="ECO:0000256" key="1">
    <source>
        <dbReference type="ARBA" id="ARBA00022434"/>
    </source>
</evidence>
<dbReference type="Pfam" id="PF00210">
    <property type="entry name" value="Ferritin"/>
    <property type="match status" value="1"/>
</dbReference>
<evidence type="ECO:0000313" key="8">
    <source>
        <dbReference type="Proteomes" id="UP001501446"/>
    </source>
</evidence>
<proteinExistence type="predicted"/>
<evidence type="ECO:0000313" key="7">
    <source>
        <dbReference type="EMBL" id="GAA4708089.1"/>
    </source>
</evidence>
<keyword evidence="8" id="KW-1185">Reference proteome</keyword>
<dbReference type="EMBL" id="BAABLN010000071">
    <property type="protein sequence ID" value="GAA4708089.1"/>
    <property type="molecule type" value="Genomic_DNA"/>
</dbReference>
<dbReference type="Gene3D" id="1.20.1260.10">
    <property type="match status" value="1"/>
</dbReference>
<dbReference type="PANTHER" id="PTHR11431">
    <property type="entry name" value="FERRITIN"/>
    <property type="match status" value="1"/>
</dbReference>
<dbReference type="InterPro" id="IPR001519">
    <property type="entry name" value="Ferritin"/>
</dbReference>
<keyword evidence="1 5" id="KW-0409">Iron storage</keyword>
<dbReference type="InterPro" id="IPR041719">
    <property type="entry name" value="Ferritin_prok"/>
</dbReference>
<evidence type="ECO:0000256" key="3">
    <source>
        <dbReference type="ARBA" id="ARBA00023002"/>
    </source>
</evidence>
<dbReference type="CDD" id="cd01055">
    <property type="entry name" value="Nonheme_Ferritin"/>
    <property type="match status" value="1"/>
</dbReference>
<sequence>MALKRAFIMGMEIKGKLAQAINDQITMELQATVVYRQLAIEMDVASLPGFAQWFRAQAAEEITHAEKFIDHMVDRGGDPQIGDMAGPNIQDKSVLGCFESALNHERRVSESIRNLYRLAQEEGDIDSMPLLHWFISEQVEEEATVEGICDQVRLVHNDGPGLLRLDTELGSRKAPAGA</sequence>
<accession>A0ABP8XJD2</accession>